<evidence type="ECO:0000313" key="4">
    <source>
        <dbReference type="Proteomes" id="UP000636709"/>
    </source>
</evidence>
<evidence type="ECO:0000313" key="3">
    <source>
        <dbReference type="EMBL" id="KAF8655409.1"/>
    </source>
</evidence>
<keyword evidence="2" id="KW-0472">Membrane</keyword>
<keyword evidence="2" id="KW-0812">Transmembrane</keyword>
<name>A0A835A585_9POAL</name>
<feature type="compositionally biased region" description="Polar residues" evidence="1">
    <location>
        <begin position="1"/>
        <end position="15"/>
    </location>
</feature>
<evidence type="ECO:0000256" key="1">
    <source>
        <dbReference type="SAM" id="MobiDB-lite"/>
    </source>
</evidence>
<gene>
    <name evidence="3" type="ORF">HU200_061151</name>
</gene>
<protein>
    <submittedName>
        <fullName evidence="3">Uncharacterized protein</fullName>
    </submittedName>
</protein>
<dbReference type="Proteomes" id="UP000636709">
    <property type="component" value="Unassembled WGS sequence"/>
</dbReference>
<proteinExistence type="predicted"/>
<feature type="transmembrane region" description="Helical" evidence="2">
    <location>
        <begin position="299"/>
        <end position="320"/>
    </location>
</feature>
<feature type="region of interest" description="Disordered" evidence="1">
    <location>
        <begin position="1"/>
        <end position="23"/>
    </location>
</feature>
<evidence type="ECO:0000256" key="2">
    <source>
        <dbReference type="SAM" id="Phobius"/>
    </source>
</evidence>
<accession>A0A835A585</accession>
<sequence length="404" mass="43413">MGSSGSSRHGPSTAQPDGRSASAVLVPSPVPCLGLNLGPWHSLRHGIEIGWSDVGPRPSPGSQRSNPPAVVVLSLLLPLAPGRRRRAAPPPFALQPLPLQVDAAAIRALAVEHFTAMSATPAGCCWSCSPPPPSWRLQLLLFAATTMEPLPEDALGMALLSLHAGMAGGRRRRRRGLAGPCECRAFGTTALIGTALPCRVVPDRLAMYNHMAYGSLLLGACLWKAVVAKLLECAVQPSGHDILVLEPRIPELRPITTLPPHTQIHLPQVPAHRCRCRHLHPRSNLNNEERRSEHPRSPFAWFVRGAWLLYGFLFLVAPVMRKRQRCRGINSPGFFRFLVAIYSDSNGEAGETSESRADASSFSSGDDVVDLFNPEDVISVGNPSFARVVGVGFEGCVVGARVGP</sequence>
<comment type="caution">
    <text evidence="3">The sequence shown here is derived from an EMBL/GenBank/DDBJ whole genome shotgun (WGS) entry which is preliminary data.</text>
</comment>
<organism evidence="3 4">
    <name type="scientific">Digitaria exilis</name>
    <dbReference type="NCBI Taxonomy" id="1010633"/>
    <lineage>
        <taxon>Eukaryota</taxon>
        <taxon>Viridiplantae</taxon>
        <taxon>Streptophyta</taxon>
        <taxon>Embryophyta</taxon>
        <taxon>Tracheophyta</taxon>
        <taxon>Spermatophyta</taxon>
        <taxon>Magnoliopsida</taxon>
        <taxon>Liliopsida</taxon>
        <taxon>Poales</taxon>
        <taxon>Poaceae</taxon>
        <taxon>PACMAD clade</taxon>
        <taxon>Panicoideae</taxon>
        <taxon>Panicodae</taxon>
        <taxon>Paniceae</taxon>
        <taxon>Anthephorinae</taxon>
        <taxon>Digitaria</taxon>
    </lineage>
</organism>
<dbReference type="EMBL" id="JACEFO010002588">
    <property type="protein sequence ID" value="KAF8655409.1"/>
    <property type="molecule type" value="Genomic_DNA"/>
</dbReference>
<keyword evidence="4" id="KW-1185">Reference proteome</keyword>
<keyword evidence="2" id="KW-1133">Transmembrane helix</keyword>
<reference evidence="3" key="1">
    <citation type="submission" date="2020-07" db="EMBL/GenBank/DDBJ databases">
        <title>Genome sequence and genetic diversity analysis of an under-domesticated orphan crop, white fonio (Digitaria exilis).</title>
        <authorList>
            <person name="Bennetzen J.L."/>
            <person name="Chen S."/>
            <person name="Ma X."/>
            <person name="Wang X."/>
            <person name="Yssel A.E.J."/>
            <person name="Chaluvadi S.R."/>
            <person name="Johnson M."/>
            <person name="Gangashetty P."/>
            <person name="Hamidou F."/>
            <person name="Sanogo M.D."/>
            <person name="Zwaenepoel A."/>
            <person name="Wallace J."/>
            <person name="Van De Peer Y."/>
            <person name="Van Deynze A."/>
        </authorList>
    </citation>
    <scope>NUCLEOTIDE SEQUENCE</scope>
    <source>
        <tissue evidence="3">Leaves</tissue>
    </source>
</reference>
<dbReference type="AlphaFoldDB" id="A0A835A585"/>